<protein>
    <submittedName>
        <fullName evidence="4">Gliding motility-associated ABC transporter substrate-binding protein GldG</fullName>
    </submittedName>
</protein>
<comment type="caution">
    <text evidence="4">The sequence shown here is derived from an EMBL/GenBank/DDBJ whole genome shotgun (WGS) entry which is preliminary data.</text>
</comment>
<evidence type="ECO:0000256" key="1">
    <source>
        <dbReference type="SAM" id="Phobius"/>
    </source>
</evidence>
<accession>A0AAE3MMW7</accession>
<dbReference type="Pfam" id="PF23357">
    <property type="entry name" value="DUF7088"/>
    <property type="match status" value="1"/>
</dbReference>
<keyword evidence="1" id="KW-0812">Transmembrane</keyword>
<dbReference type="InterPro" id="IPR055396">
    <property type="entry name" value="DUF7088"/>
</dbReference>
<keyword evidence="5" id="KW-1185">Reference proteome</keyword>
<dbReference type="InterPro" id="IPR019863">
    <property type="entry name" value="Motility-assoc_ABC-rel_GldG"/>
</dbReference>
<sequence>MGKGWIKSGITVILGVILLNFLATHFYLRFDLTEDQRYTLSEAAGDAVQKLEGEVMVDVLLDGDLPPEFLRLQKESRQILEEFAEENPGLIIDYVNPLEEETDIEATIAQLQGLGLTPVNITVENTGKTTQELLFPWALVTHKERTVKVPLLKNKLGASTEDRINNSVQNLEYAFSDAFYKLGIKDKKRIAVLKGNGELPDAYMADFLTTIQDYYNIGAITLDSVASNPEGTLDILKQYDLALIAKPTEAFTDGEKYLLDQYMVNGGRSIWLVDPVVAELDSLFNNEGKSLAYIRDLNIDDLLFRYGVRVNPNLVNDLYFTQVVLASGEGNDAQYNPVPWFYHPMVFSQENHPVNSNIEALRFQFASVLDTLSNTYKKTVLLQSSPLSKADGVPRTISLDMITSEPDRETYKPGGMPLAVLVEGEFKSAYVNRIRPIKLSSHQDQGPQNKMIVIGDGDLIRNQMRNGRPLELGYDKWTNNFYGNKEFLINCLNYMLEDTGLINIRAKEINIPLLDQEKIAQHKTKWQLINIGLPLLATLLFGLIFNVLRRRKYAR</sequence>
<name>A0AAE3MMW7_9FLAO</name>
<evidence type="ECO:0000259" key="2">
    <source>
        <dbReference type="Pfam" id="PF09822"/>
    </source>
</evidence>
<gene>
    <name evidence="4" type="primary">gldG</name>
    <name evidence="4" type="ORF">OO016_09385</name>
</gene>
<proteinExistence type="predicted"/>
<dbReference type="EMBL" id="JAPFQP010000002">
    <property type="protein sequence ID" value="MCX2719814.1"/>
    <property type="molecule type" value="Genomic_DNA"/>
</dbReference>
<evidence type="ECO:0000259" key="3">
    <source>
        <dbReference type="Pfam" id="PF23357"/>
    </source>
</evidence>
<dbReference type="Pfam" id="PF09822">
    <property type="entry name" value="ABC_transp_aux"/>
    <property type="match status" value="1"/>
</dbReference>
<feature type="transmembrane region" description="Helical" evidence="1">
    <location>
        <begin position="9"/>
        <end position="28"/>
    </location>
</feature>
<evidence type="ECO:0000313" key="4">
    <source>
        <dbReference type="EMBL" id="MCX2719814.1"/>
    </source>
</evidence>
<evidence type="ECO:0000313" key="5">
    <source>
        <dbReference type="Proteomes" id="UP001207116"/>
    </source>
</evidence>
<dbReference type="AlphaFoldDB" id="A0AAE3MMW7"/>
<feature type="transmembrane region" description="Helical" evidence="1">
    <location>
        <begin position="526"/>
        <end position="548"/>
    </location>
</feature>
<dbReference type="Proteomes" id="UP001207116">
    <property type="component" value="Unassembled WGS sequence"/>
</dbReference>
<feature type="domain" description="DUF7088" evidence="3">
    <location>
        <begin position="34"/>
        <end position="141"/>
    </location>
</feature>
<feature type="domain" description="ABC-type uncharacterised transport system" evidence="2">
    <location>
        <begin position="187"/>
        <end position="491"/>
    </location>
</feature>
<dbReference type="NCBIfam" id="TIGR03521">
    <property type="entry name" value="GldG"/>
    <property type="match status" value="1"/>
</dbReference>
<organism evidence="4 5">
    <name type="scientific">Lentiprolixibacter aurantiacus</name>
    <dbReference type="NCBI Taxonomy" id="2993939"/>
    <lineage>
        <taxon>Bacteria</taxon>
        <taxon>Pseudomonadati</taxon>
        <taxon>Bacteroidota</taxon>
        <taxon>Flavobacteriia</taxon>
        <taxon>Flavobacteriales</taxon>
        <taxon>Flavobacteriaceae</taxon>
        <taxon>Lentiprolixibacter</taxon>
    </lineage>
</organism>
<dbReference type="RefSeq" id="WP_266012890.1">
    <property type="nucleotide sequence ID" value="NZ_JAPFQP010000002.1"/>
</dbReference>
<dbReference type="InterPro" id="IPR019196">
    <property type="entry name" value="ABC_transp_unknown"/>
</dbReference>
<keyword evidence="1" id="KW-0472">Membrane</keyword>
<reference evidence="4" key="1">
    <citation type="submission" date="2022-11" db="EMBL/GenBank/DDBJ databases">
        <title>The characterization of three novel Bacteroidetes species and genomic analysis of their roles in tidal elemental geochemical cycles.</title>
        <authorList>
            <person name="Ma K.-J."/>
        </authorList>
    </citation>
    <scope>NUCLEOTIDE SEQUENCE</scope>
    <source>
        <strain evidence="4">M415</strain>
    </source>
</reference>
<keyword evidence="1" id="KW-1133">Transmembrane helix</keyword>